<organism evidence="1 2">
    <name type="scientific">Solirubrum puertoriconensis</name>
    <dbReference type="NCBI Taxonomy" id="1751427"/>
    <lineage>
        <taxon>Bacteria</taxon>
        <taxon>Pseudomonadati</taxon>
        <taxon>Bacteroidota</taxon>
        <taxon>Cytophagia</taxon>
        <taxon>Cytophagales</taxon>
    </lineage>
</organism>
<dbReference type="OrthoDB" id="1444051at2"/>
<comment type="caution">
    <text evidence="1">The sequence shown here is derived from an EMBL/GenBank/DDBJ whole genome shotgun (WGS) entry which is preliminary data.</text>
</comment>
<dbReference type="RefSeq" id="WP_059070169.1">
    <property type="nucleotide sequence ID" value="NZ_LNAL01000006.1"/>
</dbReference>
<protein>
    <submittedName>
        <fullName evidence="1">Uncharacterized protein</fullName>
    </submittedName>
</protein>
<sequence length="100" mass="11319">MRPELARLANLEQQLLGTQPPVPEAEWQRMLLLDTGLAADAHAQQQLYAGLKLAGRRQLRHELEAIHSGLYGPVAAGWLRRTTARLQQALSRWPRLRPKP</sequence>
<accession>A0A9X0HM74</accession>
<keyword evidence="2" id="KW-1185">Reference proteome</keyword>
<dbReference type="Proteomes" id="UP000054223">
    <property type="component" value="Unassembled WGS sequence"/>
</dbReference>
<name>A0A9X0HM74_SOLP1</name>
<evidence type="ECO:0000313" key="1">
    <source>
        <dbReference type="EMBL" id="KUG08572.1"/>
    </source>
</evidence>
<proteinExistence type="predicted"/>
<dbReference type="AlphaFoldDB" id="A0A9X0HM74"/>
<evidence type="ECO:0000313" key="2">
    <source>
        <dbReference type="Proteomes" id="UP000054223"/>
    </source>
</evidence>
<gene>
    <name evidence="1" type="ORF">ASU33_10485</name>
</gene>
<reference evidence="1 2" key="1">
    <citation type="submission" date="2015-11" db="EMBL/GenBank/DDBJ databases">
        <title>Solirubrum puertoriconensis gen. nov. an environmental bacteria isolated in Puerto Rico.</title>
        <authorList>
            <person name="Cuebas-Irizarry M.F."/>
            <person name="Montalvo-Rodriguez R."/>
        </authorList>
    </citation>
    <scope>NUCLEOTIDE SEQUENCE [LARGE SCALE GENOMIC DNA]</scope>
    <source>
        <strain evidence="1 2">MC1A</strain>
    </source>
</reference>
<dbReference type="EMBL" id="LNAL01000006">
    <property type="protein sequence ID" value="KUG08572.1"/>
    <property type="molecule type" value="Genomic_DNA"/>
</dbReference>